<dbReference type="InterPro" id="IPR001867">
    <property type="entry name" value="OmpR/PhoB-type_DNA-bd"/>
</dbReference>
<evidence type="ECO:0000256" key="3">
    <source>
        <dbReference type="PROSITE-ProRule" id="PRU01091"/>
    </source>
</evidence>
<dbReference type="SUPFAM" id="SSF52172">
    <property type="entry name" value="CheY-like"/>
    <property type="match status" value="1"/>
</dbReference>
<proteinExistence type="predicted"/>
<protein>
    <submittedName>
        <fullName evidence="6">Response regulator transcription factor</fullName>
    </submittedName>
</protein>
<name>A0ABP9LQB3_9GAMM</name>
<reference evidence="7" key="1">
    <citation type="journal article" date="2019" name="Int. J. Syst. Evol. Microbiol.">
        <title>The Global Catalogue of Microorganisms (GCM) 10K type strain sequencing project: providing services to taxonomists for standard genome sequencing and annotation.</title>
        <authorList>
            <consortium name="The Broad Institute Genomics Platform"/>
            <consortium name="The Broad Institute Genome Sequencing Center for Infectious Disease"/>
            <person name="Wu L."/>
            <person name="Ma J."/>
        </authorList>
    </citation>
    <scope>NUCLEOTIDE SEQUENCE [LARGE SCALE GENOMIC DNA]</scope>
    <source>
        <strain evidence="7">JCM 19212</strain>
    </source>
</reference>
<comment type="caution">
    <text evidence="6">The sequence shown here is derived from an EMBL/GenBank/DDBJ whole genome shotgun (WGS) entry which is preliminary data.</text>
</comment>
<evidence type="ECO:0000313" key="6">
    <source>
        <dbReference type="EMBL" id="GAA5082495.1"/>
    </source>
</evidence>
<evidence type="ECO:0000259" key="5">
    <source>
        <dbReference type="PROSITE" id="PS51755"/>
    </source>
</evidence>
<evidence type="ECO:0000259" key="4">
    <source>
        <dbReference type="PROSITE" id="PS50110"/>
    </source>
</evidence>
<sequence length="241" mass="26593">MSDATPTASTTPPRILVVDDEPQIRRFLEISLRAQGYAVETAETGQGGLEALATHGADLVILDLGLPDRDGQDVLRELRQWSTTPVILLTVRSHEAEKVAGLDSGANDYVTKPFSAQELMARVRALLRTRSAGTDAPPRYDDGQLHIDLLRREVRLNGEAVTLARKEYALLELLVRHAGRVVTQPQILKELWGPTHQDDTHYLRVLVGKLRHKLGDDAARPRYIATEAGVGLKFIGQDKDG</sequence>
<organism evidence="6 7">
    <name type="scientific">Lysobacter panacisoli</name>
    <dbReference type="NCBI Taxonomy" id="1255263"/>
    <lineage>
        <taxon>Bacteria</taxon>
        <taxon>Pseudomonadati</taxon>
        <taxon>Pseudomonadota</taxon>
        <taxon>Gammaproteobacteria</taxon>
        <taxon>Lysobacterales</taxon>
        <taxon>Lysobacteraceae</taxon>
        <taxon>Lysobacter</taxon>
    </lineage>
</organism>
<evidence type="ECO:0000256" key="2">
    <source>
        <dbReference type="PROSITE-ProRule" id="PRU00169"/>
    </source>
</evidence>
<dbReference type="CDD" id="cd00383">
    <property type="entry name" value="trans_reg_C"/>
    <property type="match status" value="1"/>
</dbReference>
<dbReference type="RefSeq" id="WP_158984046.1">
    <property type="nucleotide sequence ID" value="NZ_BAABKY010000006.1"/>
</dbReference>
<dbReference type="CDD" id="cd17620">
    <property type="entry name" value="REC_OmpR_KdpE-like"/>
    <property type="match status" value="1"/>
</dbReference>
<evidence type="ECO:0000256" key="1">
    <source>
        <dbReference type="ARBA" id="ARBA00023125"/>
    </source>
</evidence>
<dbReference type="InterPro" id="IPR039420">
    <property type="entry name" value="WalR-like"/>
</dbReference>
<dbReference type="PANTHER" id="PTHR48111:SF50">
    <property type="entry name" value="KDP OPERON TRANSCRIPTIONAL REGULATORY PROTEIN KDPE"/>
    <property type="match status" value="1"/>
</dbReference>
<dbReference type="SMART" id="SM00862">
    <property type="entry name" value="Trans_reg_C"/>
    <property type="match status" value="1"/>
</dbReference>
<dbReference type="PROSITE" id="PS51755">
    <property type="entry name" value="OMPR_PHOB"/>
    <property type="match status" value="1"/>
</dbReference>
<keyword evidence="7" id="KW-1185">Reference proteome</keyword>
<dbReference type="PROSITE" id="PS50110">
    <property type="entry name" value="RESPONSE_REGULATORY"/>
    <property type="match status" value="1"/>
</dbReference>
<evidence type="ECO:0000313" key="7">
    <source>
        <dbReference type="Proteomes" id="UP001501083"/>
    </source>
</evidence>
<accession>A0ABP9LQB3</accession>
<gene>
    <name evidence="6" type="ORF">GCM10025759_34150</name>
</gene>
<keyword evidence="2" id="KW-0597">Phosphoprotein</keyword>
<dbReference type="PANTHER" id="PTHR48111">
    <property type="entry name" value="REGULATOR OF RPOS"/>
    <property type="match status" value="1"/>
</dbReference>
<feature type="domain" description="Response regulatory" evidence="4">
    <location>
        <begin position="14"/>
        <end position="127"/>
    </location>
</feature>
<keyword evidence="1 3" id="KW-0238">DNA-binding</keyword>
<feature type="modified residue" description="4-aspartylphosphate" evidence="2">
    <location>
        <position position="63"/>
    </location>
</feature>
<dbReference type="Gene3D" id="3.40.50.2300">
    <property type="match status" value="1"/>
</dbReference>
<dbReference type="Pfam" id="PF00486">
    <property type="entry name" value="Trans_reg_C"/>
    <property type="match status" value="1"/>
</dbReference>
<feature type="DNA-binding region" description="OmpR/PhoB-type" evidence="3">
    <location>
        <begin position="137"/>
        <end position="236"/>
    </location>
</feature>
<dbReference type="InterPro" id="IPR011006">
    <property type="entry name" value="CheY-like_superfamily"/>
</dbReference>
<dbReference type="Gene3D" id="6.10.250.690">
    <property type="match status" value="1"/>
</dbReference>
<feature type="domain" description="OmpR/PhoB-type" evidence="5">
    <location>
        <begin position="137"/>
        <end position="236"/>
    </location>
</feature>
<dbReference type="SMART" id="SM00448">
    <property type="entry name" value="REC"/>
    <property type="match status" value="1"/>
</dbReference>
<dbReference type="Pfam" id="PF00072">
    <property type="entry name" value="Response_reg"/>
    <property type="match status" value="1"/>
</dbReference>
<dbReference type="InterPro" id="IPR001789">
    <property type="entry name" value="Sig_transdc_resp-reg_receiver"/>
</dbReference>
<dbReference type="EMBL" id="BAABKY010000006">
    <property type="protein sequence ID" value="GAA5082495.1"/>
    <property type="molecule type" value="Genomic_DNA"/>
</dbReference>
<dbReference type="Proteomes" id="UP001501083">
    <property type="component" value="Unassembled WGS sequence"/>
</dbReference>
<dbReference type="InterPro" id="IPR036388">
    <property type="entry name" value="WH-like_DNA-bd_sf"/>
</dbReference>
<dbReference type="Gene3D" id="1.10.10.10">
    <property type="entry name" value="Winged helix-like DNA-binding domain superfamily/Winged helix DNA-binding domain"/>
    <property type="match status" value="1"/>
</dbReference>